<evidence type="ECO:0000313" key="2">
    <source>
        <dbReference type="Proteomes" id="UP000078348"/>
    </source>
</evidence>
<dbReference type="EMBL" id="LXWW01000012">
    <property type="protein sequence ID" value="OAO17995.1"/>
    <property type="molecule type" value="Genomic_DNA"/>
</dbReference>
<dbReference type="AlphaFoldDB" id="A0A196SLQ9"/>
<organism evidence="1 2">
    <name type="scientific">Blastocystis sp. subtype 1 (strain ATCC 50177 / NandII)</name>
    <dbReference type="NCBI Taxonomy" id="478820"/>
    <lineage>
        <taxon>Eukaryota</taxon>
        <taxon>Sar</taxon>
        <taxon>Stramenopiles</taxon>
        <taxon>Bigyra</taxon>
        <taxon>Opalozoa</taxon>
        <taxon>Opalinata</taxon>
        <taxon>Blastocystidae</taxon>
        <taxon>Blastocystis</taxon>
    </lineage>
</organism>
<keyword evidence="2" id="KW-1185">Reference proteome</keyword>
<protein>
    <submittedName>
        <fullName evidence="1">Uncharacterized protein</fullName>
    </submittedName>
</protein>
<reference evidence="1 2" key="1">
    <citation type="submission" date="2016-05" db="EMBL/GenBank/DDBJ databases">
        <title>Nuclear genome of Blastocystis sp. subtype 1 NandII.</title>
        <authorList>
            <person name="Gentekaki E."/>
            <person name="Curtis B."/>
            <person name="Stairs C."/>
            <person name="Eme L."/>
            <person name="Herman E."/>
            <person name="Klimes V."/>
            <person name="Arias M.C."/>
            <person name="Elias M."/>
            <person name="Hilliou F."/>
            <person name="Klute M."/>
            <person name="Malik S.-B."/>
            <person name="Pightling A."/>
            <person name="Rachubinski R."/>
            <person name="Salas D."/>
            <person name="Schlacht A."/>
            <person name="Suga H."/>
            <person name="Archibald J."/>
            <person name="Ball S.G."/>
            <person name="Clark G."/>
            <person name="Dacks J."/>
            <person name="Van Der Giezen M."/>
            <person name="Tsaousis A."/>
            <person name="Roger A."/>
        </authorList>
    </citation>
    <scope>NUCLEOTIDE SEQUENCE [LARGE SCALE GENOMIC DNA]</scope>
    <source>
        <strain evidence="2">ATCC 50177 / NandII</strain>
    </source>
</reference>
<dbReference type="OrthoDB" id="6408173at2759"/>
<gene>
    <name evidence="1" type="ORF">AV274_0328</name>
</gene>
<feature type="non-terminal residue" evidence="1">
    <location>
        <position position="1"/>
    </location>
</feature>
<dbReference type="Proteomes" id="UP000078348">
    <property type="component" value="Unassembled WGS sequence"/>
</dbReference>
<accession>A0A196SLQ9</accession>
<sequence length="714" mass="78808">LVYFNTSLAMQSTPTATFTPFSPGYYYLFVAFSDDLMDAEHAGAGGFIDLMSYLVLNVDANSIKQSVDNDYNLECEGGRFCSSLRRCVDEWSECPGACPAELPVKCPDGLCALSAKQCGCPEELPVECFAYWGVDSSFYQEPVCVATHADCDRVMRCPETAPFFCADFTCQESLDLCSSVIVCPPTHIKVRNRCVTNANEFLLNQHAYGSTVPSADLLCPDFLHHTYNTQYCPATLTCSDGFVLCDDNTCRSSSFDCPVSHSCPKYTCPFGSCADSYEQCSTNSICKKGYRMCSDRLCHPRSEKCPSYVDEYHSLALHSGKKLCKGGEVIDKGNLCPSIVICPFNQYKCPDNTCRDSPLLCPVSRLCPSDAFACPNGGCISDLSFCSLLPVCPSSLPILCPGFVCAASLAACPTLSKCPLHAPFRCPSGECAENGMFCGPITRCSDSKPYLCSDGSCASNSELCPVVQCKKGWVMCGDGSCVDREVLCPHRIVSFTMVVRCSDGSIRNTEGYQRERELLFGEAPSFEKCVARKLEESIGEMPPCKCANSIYFYCGDSCSLYCPLWQYYYQTCYDEYYKTLQKDCQGEYDYYPCPVALITATEHTHSTFLCPSDRPFLCNDGTCVMLSGDCRVHSECLYNQVQCADGTCAASFDECGTVITCPKSRPVLCRDNTCKENERDCVELEPCPEETPFRCPDMSCVKNRYDCPLRMKCE</sequence>
<name>A0A196SLQ9_BLAHN</name>
<evidence type="ECO:0000313" key="1">
    <source>
        <dbReference type="EMBL" id="OAO17995.1"/>
    </source>
</evidence>
<comment type="caution">
    <text evidence="1">The sequence shown here is derived from an EMBL/GenBank/DDBJ whole genome shotgun (WGS) entry which is preliminary data.</text>
</comment>
<proteinExistence type="predicted"/>